<evidence type="ECO:0000256" key="4">
    <source>
        <dbReference type="PROSITE-ProRule" id="PRU00176"/>
    </source>
</evidence>
<name>A0A9K3NWQ5_HELAN</name>
<dbReference type="AlphaFoldDB" id="A0A9K3NWQ5"/>
<evidence type="ECO:0000313" key="6">
    <source>
        <dbReference type="EMBL" id="KAF5816157.1"/>
    </source>
</evidence>
<accession>A0A9K3NWQ5</accession>
<protein>
    <submittedName>
        <fullName evidence="6">RNA recognition motif domain, nucleotide-binding alpha-beta plait domain superfamily</fullName>
    </submittedName>
</protein>
<dbReference type="Gramene" id="mRNA:HanXRQr2_Chr03g0131231">
    <property type="protein sequence ID" value="mRNA:HanXRQr2_Chr03g0131231"/>
    <property type="gene ID" value="HanXRQr2_Chr03g0131231"/>
</dbReference>
<dbReference type="InterPro" id="IPR050907">
    <property type="entry name" value="SRSF"/>
</dbReference>
<dbReference type="GO" id="GO:0003723">
    <property type="term" value="F:RNA binding"/>
    <property type="evidence" value="ECO:0007669"/>
    <property type="project" value="UniProtKB-UniRule"/>
</dbReference>
<dbReference type="SUPFAM" id="SSF54928">
    <property type="entry name" value="RNA-binding domain, RBD"/>
    <property type="match status" value="1"/>
</dbReference>
<dbReference type="InterPro" id="IPR000504">
    <property type="entry name" value="RRM_dom"/>
</dbReference>
<dbReference type="GO" id="GO:0005681">
    <property type="term" value="C:spliceosomal complex"/>
    <property type="evidence" value="ECO:0007669"/>
    <property type="project" value="UniProtKB-KW"/>
</dbReference>
<dbReference type="GO" id="GO:0008380">
    <property type="term" value="P:RNA splicing"/>
    <property type="evidence" value="ECO:0007669"/>
    <property type="project" value="UniProtKB-KW"/>
</dbReference>
<dbReference type="Gene3D" id="3.30.70.330">
    <property type="match status" value="1"/>
</dbReference>
<keyword evidence="3" id="KW-0508">mRNA splicing</keyword>
<evidence type="ECO:0000256" key="1">
    <source>
        <dbReference type="ARBA" id="ARBA00022664"/>
    </source>
</evidence>
<evidence type="ECO:0000313" key="7">
    <source>
        <dbReference type="Proteomes" id="UP000215914"/>
    </source>
</evidence>
<organism evidence="6 7">
    <name type="scientific">Helianthus annuus</name>
    <name type="common">Common sunflower</name>
    <dbReference type="NCBI Taxonomy" id="4232"/>
    <lineage>
        <taxon>Eukaryota</taxon>
        <taxon>Viridiplantae</taxon>
        <taxon>Streptophyta</taxon>
        <taxon>Embryophyta</taxon>
        <taxon>Tracheophyta</taxon>
        <taxon>Spermatophyta</taxon>
        <taxon>Magnoliopsida</taxon>
        <taxon>eudicotyledons</taxon>
        <taxon>Gunneridae</taxon>
        <taxon>Pentapetalae</taxon>
        <taxon>asterids</taxon>
        <taxon>campanulids</taxon>
        <taxon>Asterales</taxon>
        <taxon>Asteraceae</taxon>
        <taxon>Asteroideae</taxon>
        <taxon>Heliantheae alliance</taxon>
        <taxon>Heliantheae</taxon>
        <taxon>Helianthus</taxon>
    </lineage>
</organism>
<evidence type="ECO:0000259" key="5">
    <source>
        <dbReference type="PROSITE" id="PS50102"/>
    </source>
</evidence>
<dbReference type="Proteomes" id="UP000215914">
    <property type="component" value="Unassembled WGS sequence"/>
</dbReference>
<reference evidence="6" key="1">
    <citation type="journal article" date="2017" name="Nature">
        <title>The sunflower genome provides insights into oil metabolism, flowering and Asterid evolution.</title>
        <authorList>
            <person name="Badouin H."/>
            <person name="Gouzy J."/>
            <person name="Grassa C.J."/>
            <person name="Murat F."/>
            <person name="Staton S.E."/>
            <person name="Cottret L."/>
            <person name="Lelandais-Briere C."/>
            <person name="Owens G.L."/>
            <person name="Carrere S."/>
            <person name="Mayjonade B."/>
            <person name="Legrand L."/>
            <person name="Gill N."/>
            <person name="Kane N.C."/>
            <person name="Bowers J.E."/>
            <person name="Hubner S."/>
            <person name="Bellec A."/>
            <person name="Berard A."/>
            <person name="Berges H."/>
            <person name="Blanchet N."/>
            <person name="Boniface M.C."/>
            <person name="Brunel D."/>
            <person name="Catrice O."/>
            <person name="Chaidir N."/>
            <person name="Claudel C."/>
            <person name="Donnadieu C."/>
            <person name="Faraut T."/>
            <person name="Fievet G."/>
            <person name="Helmstetter N."/>
            <person name="King M."/>
            <person name="Knapp S.J."/>
            <person name="Lai Z."/>
            <person name="Le Paslier M.C."/>
            <person name="Lippi Y."/>
            <person name="Lorenzon L."/>
            <person name="Mandel J.R."/>
            <person name="Marage G."/>
            <person name="Marchand G."/>
            <person name="Marquand E."/>
            <person name="Bret-Mestries E."/>
            <person name="Morien E."/>
            <person name="Nambeesan S."/>
            <person name="Nguyen T."/>
            <person name="Pegot-Espagnet P."/>
            <person name="Pouilly N."/>
            <person name="Raftis F."/>
            <person name="Sallet E."/>
            <person name="Schiex T."/>
            <person name="Thomas J."/>
            <person name="Vandecasteele C."/>
            <person name="Vares D."/>
            <person name="Vear F."/>
            <person name="Vautrin S."/>
            <person name="Crespi M."/>
            <person name="Mangin B."/>
            <person name="Burke J.M."/>
            <person name="Salse J."/>
            <person name="Munos S."/>
            <person name="Vincourt P."/>
            <person name="Rieseberg L.H."/>
            <person name="Langlade N.B."/>
        </authorList>
    </citation>
    <scope>NUCLEOTIDE SEQUENCE</scope>
    <source>
        <tissue evidence="6">Leaves</tissue>
    </source>
</reference>
<feature type="domain" description="RRM" evidence="5">
    <location>
        <begin position="36"/>
        <end position="113"/>
    </location>
</feature>
<dbReference type="CDD" id="cd00590">
    <property type="entry name" value="RRM_SF"/>
    <property type="match status" value="1"/>
</dbReference>
<dbReference type="InterPro" id="IPR012677">
    <property type="entry name" value="Nucleotide-bd_a/b_plait_sf"/>
</dbReference>
<evidence type="ECO:0000256" key="2">
    <source>
        <dbReference type="ARBA" id="ARBA00022728"/>
    </source>
</evidence>
<dbReference type="InterPro" id="IPR035979">
    <property type="entry name" value="RBD_domain_sf"/>
</dbReference>
<proteinExistence type="predicted"/>
<keyword evidence="7" id="KW-1185">Reference proteome</keyword>
<dbReference type="Pfam" id="PF00076">
    <property type="entry name" value="RRM_1"/>
    <property type="match status" value="1"/>
</dbReference>
<dbReference type="SMART" id="SM00360">
    <property type="entry name" value="RRM"/>
    <property type="match status" value="1"/>
</dbReference>
<gene>
    <name evidence="6" type="ORF">HanXRQr2_Chr03g0131231</name>
</gene>
<dbReference type="PROSITE" id="PS50102">
    <property type="entry name" value="RRM"/>
    <property type="match status" value="1"/>
</dbReference>
<dbReference type="GO" id="GO:0006397">
    <property type="term" value="P:mRNA processing"/>
    <property type="evidence" value="ECO:0007669"/>
    <property type="project" value="UniProtKB-KW"/>
</dbReference>
<dbReference type="EMBL" id="MNCJ02000318">
    <property type="protein sequence ID" value="KAF5816157.1"/>
    <property type="molecule type" value="Genomic_DNA"/>
</dbReference>
<sequence>MSGRDRYQTDTWYDVPFKKGKGSRHQQQQKETDQGVKFFVSNLPERCASTDLVSVLKGFGDIRGTYIARKYDRLGKRFGFVTFNKGRNMEDLEAELKDVWIGSYKLFIVPARFVDGKEIPRKKEKVWQQVKGKVVQEEGKDEACGRESIPVDVCVGDRRSFKDTLLNKESVNNEELEIKVDTSLRVFGEWYDRAVIVHLKTLEALTNLKVWLKNMNVNEVEIKYVGGLCVILVFPNRDAKMVFTANKDAWGIHVDLLEEWYGQTFTVPRIAWLKIRGVPLSLSCSKVFEDVATKFGSIIHSVTFPEEDGDLSVACVGILRSVSGRVNQKVILNWKSSKFDVWVEEDLGDWIPECLVDMEDEESDMEETVDWGGGRWTSWNSRR</sequence>
<keyword evidence="1" id="KW-0507">mRNA processing</keyword>
<comment type="caution">
    <text evidence="6">The sequence shown here is derived from an EMBL/GenBank/DDBJ whole genome shotgun (WGS) entry which is preliminary data.</text>
</comment>
<dbReference type="PANTHER" id="PTHR23147">
    <property type="entry name" value="SERINE/ARGININE RICH SPLICING FACTOR"/>
    <property type="match status" value="1"/>
</dbReference>
<keyword evidence="4" id="KW-0694">RNA-binding</keyword>
<reference evidence="6" key="2">
    <citation type="submission" date="2020-06" db="EMBL/GenBank/DDBJ databases">
        <title>Helianthus annuus Genome sequencing and assembly Release 2.</title>
        <authorList>
            <person name="Gouzy J."/>
            <person name="Langlade N."/>
            <person name="Munos S."/>
        </authorList>
    </citation>
    <scope>NUCLEOTIDE SEQUENCE</scope>
    <source>
        <tissue evidence="6">Leaves</tissue>
    </source>
</reference>
<keyword evidence="2" id="KW-0747">Spliceosome</keyword>
<evidence type="ECO:0000256" key="3">
    <source>
        <dbReference type="ARBA" id="ARBA00023187"/>
    </source>
</evidence>